<dbReference type="PROSITE" id="PS50887">
    <property type="entry name" value="GGDEF"/>
    <property type="match status" value="1"/>
</dbReference>
<gene>
    <name evidence="3" type="ORF">MY490_11210</name>
</gene>
<dbReference type="EC" id="2.7.7.65" evidence="3"/>
<sequence length="537" mass="61821">MKKIQIVFITSVLSSFLFLSYLTYLVLVESARFRDWFNVDAQRIALYTTNHTELADLLRIYSNDVLKTRTDFTKKIDYLQYNPKTNTFHSDALINTPSEKTHGNITGYGHIYTSELKIRELNLADHLNPFFVSIYERFPNISWLYYTSESGFNNLYPFVPSKLYTFKKESLNNDYWKLGSFKQNKTRKPYWSTPYVDRAGKGMMATVSAPIDYKGNYIGSVSLDMTVHQLSAGLNKLYTSFLCDERGEIIATSKNKYLSSSRVTNISQFLGRSNDYQALRSKADNVPQFHHGLRFIKQSIPNANWTFYYFLTPSDYVELFGIKCFLVLIVLCMLVFVTFLFVKKQTAEQQLKSTVRTLESREKELETLTTTDPLTGILNRRGLDYALDVEINHAQISKQPITFILFDIDRFKTFNDTYGHEMGDYVLKESASLVASSIRKNDYIGRWGGEEFLIVLPNTPYEGGLKVAESLRQRIAAHEFSLEHKSILITMTFGVSRYDPTIGLSKSIHRADSAMYIGKERSRNCVVGEDELPKDEV</sequence>
<evidence type="ECO:0000259" key="2">
    <source>
        <dbReference type="PROSITE" id="PS50887"/>
    </source>
</evidence>
<dbReference type="InterPro" id="IPR029787">
    <property type="entry name" value="Nucleotide_cyclase"/>
</dbReference>
<organism evidence="3 4">
    <name type="scientific">Gottfriedia acidiceleris</name>
    <dbReference type="NCBI Taxonomy" id="371036"/>
    <lineage>
        <taxon>Bacteria</taxon>
        <taxon>Bacillati</taxon>
        <taxon>Bacillota</taxon>
        <taxon>Bacilli</taxon>
        <taxon>Bacillales</taxon>
        <taxon>Bacillaceae</taxon>
        <taxon>Gottfriedia</taxon>
    </lineage>
</organism>
<dbReference type="Gene3D" id="3.30.70.270">
    <property type="match status" value="1"/>
</dbReference>
<protein>
    <submittedName>
        <fullName evidence="3">Diguanylate cyclase</fullName>
        <ecNumber evidence="3">2.7.7.65</ecNumber>
    </submittedName>
</protein>
<evidence type="ECO:0000313" key="4">
    <source>
        <dbReference type="Proteomes" id="UP000830639"/>
    </source>
</evidence>
<accession>A0ABY4JSH5</accession>
<dbReference type="RefSeq" id="WP_248269265.1">
    <property type="nucleotide sequence ID" value="NZ_CP096034.1"/>
</dbReference>
<dbReference type="GO" id="GO:0052621">
    <property type="term" value="F:diguanylate cyclase activity"/>
    <property type="evidence" value="ECO:0007669"/>
    <property type="project" value="UniProtKB-EC"/>
</dbReference>
<evidence type="ECO:0000256" key="1">
    <source>
        <dbReference type="SAM" id="Phobius"/>
    </source>
</evidence>
<keyword evidence="4" id="KW-1185">Reference proteome</keyword>
<dbReference type="NCBIfam" id="TIGR00254">
    <property type="entry name" value="GGDEF"/>
    <property type="match status" value="1"/>
</dbReference>
<dbReference type="PANTHER" id="PTHR45138:SF9">
    <property type="entry name" value="DIGUANYLATE CYCLASE DGCM-RELATED"/>
    <property type="match status" value="1"/>
</dbReference>
<dbReference type="InterPro" id="IPR050469">
    <property type="entry name" value="Diguanylate_Cyclase"/>
</dbReference>
<dbReference type="PANTHER" id="PTHR45138">
    <property type="entry name" value="REGULATORY COMPONENTS OF SENSORY TRANSDUCTION SYSTEM"/>
    <property type="match status" value="1"/>
</dbReference>
<feature type="domain" description="GGDEF" evidence="2">
    <location>
        <begin position="399"/>
        <end position="531"/>
    </location>
</feature>
<dbReference type="SUPFAM" id="SSF55073">
    <property type="entry name" value="Nucleotide cyclase"/>
    <property type="match status" value="1"/>
</dbReference>
<dbReference type="CDD" id="cd01949">
    <property type="entry name" value="GGDEF"/>
    <property type="match status" value="1"/>
</dbReference>
<evidence type="ECO:0000313" key="3">
    <source>
        <dbReference type="EMBL" id="UPM56361.1"/>
    </source>
</evidence>
<dbReference type="Pfam" id="PF22673">
    <property type="entry name" value="MCP-like_PDC_1"/>
    <property type="match status" value="1"/>
</dbReference>
<reference evidence="3 4" key="1">
    <citation type="submission" date="2022-04" db="EMBL/GenBank/DDBJ databases">
        <title>Mechanism of arsenic methylation and mitigation arsenic toxicity by Bacillus sp. LH14 from an Arsenic-Contaminated Paddy Soil.</title>
        <authorList>
            <person name="Wang D."/>
        </authorList>
    </citation>
    <scope>NUCLEOTIDE SEQUENCE [LARGE SCALE GENOMIC DNA]</scope>
    <source>
        <strain evidence="3 4">LH14</strain>
    </source>
</reference>
<keyword evidence="3" id="KW-0808">Transferase</keyword>
<keyword evidence="1" id="KW-1133">Transmembrane helix</keyword>
<dbReference type="Pfam" id="PF00990">
    <property type="entry name" value="GGDEF"/>
    <property type="match status" value="1"/>
</dbReference>
<dbReference type="Proteomes" id="UP000830639">
    <property type="component" value="Chromosome"/>
</dbReference>
<dbReference type="InterPro" id="IPR043128">
    <property type="entry name" value="Rev_trsase/Diguanyl_cyclase"/>
</dbReference>
<keyword evidence="3" id="KW-0548">Nucleotidyltransferase</keyword>
<proteinExistence type="predicted"/>
<dbReference type="CDD" id="cd18773">
    <property type="entry name" value="PDC1_HK_sensor"/>
    <property type="match status" value="1"/>
</dbReference>
<name>A0ABY4JSH5_9BACI</name>
<dbReference type="InterPro" id="IPR000160">
    <property type="entry name" value="GGDEF_dom"/>
</dbReference>
<dbReference type="SMART" id="SM00267">
    <property type="entry name" value="GGDEF"/>
    <property type="match status" value="1"/>
</dbReference>
<feature type="transmembrane region" description="Helical" evidence="1">
    <location>
        <begin position="320"/>
        <end position="342"/>
    </location>
</feature>
<feature type="transmembrane region" description="Helical" evidence="1">
    <location>
        <begin position="7"/>
        <end position="27"/>
    </location>
</feature>
<dbReference type="EMBL" id="CP096034">
    <property type="protein sequence ID" value="UPM56361.1"/>
    <property type="molecule type" value="Genomic_DNA"/>
</dbReference>
<dbReference type="Gene3D" id="3.30.450.20">
    <property type="entry name" value="PAS domain"/>
    <property type="match status" value="1"/>
</dbReference>
<keyword evidence="1" id="KW-0472">Membrane</keyword>
<keyword evidence="1" id="KW-0812">Transmembrane</keyword>